<keyword evidence="2" id="KW-1185">Reference proteome</keyword>
<organism evidence="1 2">
    <name type="scientific">Rhodovulum strictum</name>
    <dbReference type="NCBI Taxonomy" id="58314"/>
    <lineage>
        <taxon>Bacteria</taxon>
        <taxon>Pseudomonadati</taxon>
        <taxon>Pseudomonadota</taxon>
        <taxon>Alphaproteobacteria</taxon>
        <taxon>Rhodobacterales</taxon>
        <taxon>Paracoccaceae</taxon>
        <taxon>Rhodovulum</taxon>
    </lineage>
</organism>
<dbReference type="AlphaFoldDB" id="A0A844BF43"/>
<proteinExistence type="predicted"/>
<dbReference type="Proteomes" id="UP000466730">
    <property type="component" value="Unassembled WGS sequence"/>
</dbReference>
<protein>
    <submittedName>
        <fullName evidence="1">Uncharacterized protein</fullName>
    </submittedName>
</protein>
<dbReference type="RefSeq" id="WP_153748525.1">
    <property type="nucleotide sequence ID" value="NZ_BAAADI010000027.1"/>
</dbReference>
<reference evidence="1 2" key="1">
    <citation type="submission" date="2019-11" db="EMBL/GenBank/DDBJ databases">
        <title>Draft Whole-Genome sequence of the marine photosynthetic bacterium Rhodovulum strictum DSM 11289.</title>
        <authorList>
            <person name="Kyndt J.A."/>
            <person name="Meyer T.E."/>
        </authorList>
    </citation>
    <scope>NUCLEOTIDE SEQUENCE [LARGE SCALE GENOMIC DNA]</scope>
    <source>
        <strain evidence="1 2">DSM 11289</strain>
    </source>
</reference>
<dbReference type="EMBL" id="WJPO01000012">
    <property type="protein sequence ID" value="MRH21219.1"/>
    <property type="molecule type" value="Genomic_DNA"/>
</dbReference>
<dbReference type="OrthoDB" id="7866180at2"/>
<gene>
    <name evidence="1" type="ORF">GH815_09450</name>
</gene>
<evidence type="ECO:0000313" key="2">
    <source>
        <dbReference type="Proteomes" id="UP000466730"/>
    </source>
</evidence>
<name>A0A844BF43_9RHOB</name>
<sequence length="172" mass="19272">MARISFIGGLIHDKFILGHFIMNECDFDDPIEVWLAAEGDSSALVVVLSSNLVLSRRMRDALAAWLSGAFDAEPTIRRNHDPPPLTPDSIRLLNAAEDYLRVADWVAERGFDIDANSLLTQVAQMWHLSTPTLNAAVANLRRTGRRNPLRIEAQAFRNWQQQGRPGKGRTKV</sequence>
<comment type="caution">
    <text evidence="1">The sequence shown here is derived from an EMBL/GenBank/DDBJ whole genome shotgun (WGS) entry which is preliminary data.</text>
</comment>
<evidence type="ECO:0000313" key="1">
    <source>
        <dbReference type="EMBL" id="MRH21219.1"/>
    </source>
</evidence>
<accession>A0A844BF43</accession>